<sequence length="298" mass="33436">MKRGYGAADYAFLLFNYGFLFLLGCLTLYPFLNLLAISLNDSIDSVRGGIYLWPRDFTIGNYRAIFQTDNLVAATLVSLARTLIGTFLSVLCTTMLAYTISRRGFVLRKALNLILIMSMYVNGGLIPYYLLIKNLHMTNSFWVYIIPGLIGAFNVIIIRSYFEQLPDGLGESARIDGASDFAVLFRILVPLSMPVLATITLFVSVGHWNSWFDNYLFNSKQNLSTLQYELMKILLKSVQQVSTDAARSGKVDRAVANTLTPQSIRASMTILVTAPILFVYPFMQRYFIKGITVGALKE</sequence>
<evidence type="ECO:0000313" key="10">
    <source>
        <dbReference type="Proteomes" id="UP000547209"/>
    </source>
</evidence>
<feature type="transmembrane region" description="Helical" evidence="7">
    <location>
        <begin position="141"/>
        <end position="162"/>
    </location>
</feature>
<reference evidence="9 10" key="1">
    <citation type="submission" date="2020-08" db="EMBL/GenBank/DDBJ databases">
        <title>Cohnella phylogeny.</title>
        <authorList>
            <person name="Dunlap C."/>
        </authorList>
    </citation>
    <scope>NUCLEOTIDE SEQUENCE [LARGE SCALE GENOMIC DNA]</scope>
    <source>
        <strain evidence="9 10">DSM 28246</strain>
    </source>
</reference>
<dbReference type="Gene3D" id="1.10.3720.10">
    <property type="entry name" value="MetI-like"/>
    <property type="match status" value="1"/>
</dbReference>
<evidence type="ECO:0000256" key="4">
    <source>
        <dbReference type="ARBA" id="ARBA00022692"/>
    </source>
</evidence>
<comment type="subcellular location">
    <subcellularLocation>
        <location evidence="1 7">Cell membrane</location>
        <topology evidence="1 7">Multi-pass membrane protein</topology>
    </subcellularLocation>
</comment>
<feature type="domain" description="ABC transmembrane type-1" evidence="8">
    <location>
        <begin position="75"/>
        <end position="283"/>
    </location>
</feature>
<dbReference type="PANTHER" id="PTHR43744">
    <property type="entry name" value="ABC TRANSPORTER PERMEASE PROTEIN MG189-RELATED-RELATED"/>
    <property type="match status" value="1"/>
</dbReference>
<evidence type="ECO:0000256" key="2">
    <source>
        <dbReference type="ARBA" id="ARBA00022448"/>
    </source>
</evidence>
<feature type="transmembrane region" description="Helical" evidence="7">
    <location>
        <begin position="110"/>
        <end position="129"/>
    </location>
</feature>
<dbReference type="InterPro" id="IPR000515">
    <property type="entry name" value="MetI-like"/>
</dbReference>
<accession>A0A7X0RQE5</accession>
<dbReference type="PROSITE" id="PS50928">
    <property type="entry name" value="ABC_TM1"/>
    <property type="match status" value="1"/>
</dbReference>
<dbReference type="EMBL" id="JACJVP010000023">
    <property type="protein sequence ID" value="MBB6671631.1"/>
    <property type="molecule type" value="Genomic_DNA"/>
</dbReference>
<protein>
    <submittedName>
        <fullName evidence="9">Carbohydrate ABC transporter permease</fullName>
    </submittedName>
</protein>
<feature type="transmembrane region" description="Helical" evidence="7">
    <location>
        <begin position="12"/>
        <end position="32"/>
    </location>
</feature>
<comment type="caution">
    <text evidence="9">The sequence shown here is derived from an EMBL/GenBank/DDBJ whole genome shotgun (WGS) entry which is preliminary data.</text>
</comment>
<evidence type="ECO:0000256" key="3">
    <source>
        <dbReference type="ARBA" id="ARBA00022475"/>
    </source>
</evidence>
<keyword evidence="5 7" id="KW-1133">Transmembrane helix</keyword>
<evidence type="ECO:0000256" key="1">
    <source>
        <dbReference type="ARBA" id="ARBA00004651"/>
    </source>
</evidence>
<gene>
    <name evidence="9" type="ORF">H7C19_13150</name>
</gene>
<dbReference type="PROSITE" id="PS51257">
    <property type="entry name" value="PROKAR_LIPOPROTEIN"/>
    <property type="match status" value="1"/>
</dbReference>
<dbReference type="AlphaFoldDB" id="A0A7X0RQE5"/>
<proteinExistence type="inferred from homology"/>
<organism evidence="9 10">
    <name type="scientific">Cohnella nanjingensis</name>
    <dbReference type="NCBI Taxonomy" id="1387779"/>
    <lineage>
        <taxon>Bacteria</taxon>
        <taxon>Bacillati</taxon>
        <taxon>Bacillota</taxon>
        <taxon>Bacilli</taxon>
        <taxon>Bacillales</taxon>
        <taxon>Paenibacillaceae</taxon>
        <taxon>Cohnella</taxon>
    </lineage>
</organism>
<evidence type="ECO:0000313" key="9">
    <source>
        <dbReference type="EMBL" id="MBB6671631.1"/>
    </source>
</evidence>
<keyword evidence="4 7" id="KW-0812">Transmembrane</keyword>
<dbReference type="GO" id="GO:0005886">
    <property type="term" value="C:plasma membrane"/>
    <property type="evidence" value="ECO:0007669"/>
    <property type="project" value="UniProtKB-SubCell"/>
</dbReference>
<dbReference type="CDD" id="cd06261">
    <property type="entry name" value="TM_PBP2"/>
    <property type="match status" value="1"/>
</dbReference>
<keyword evidence="6 7" id="KW-0472">Membrane</keyword>
<keyword evidence="3" id="KW-1003">Cell membrane</keyword>
<keyword evidence="2 7" id="KW-0813">Transport</keyword>
<feature type="transmembrane region" description="Helical" evidence="7">
    <location>
        <begin position="264"/>
        <end position="283"/>
    </location>
</feature>
<keyword evidence="10" id="KW-1185">Reference proteome</keyword>
<feature type="transmembrane region" description="Helical" evidence="7">
    <location>
        <begin position="183"/>
        <end position="208"/>
    </location>
</feature>
<evidence type="ECO:0000256" key="5">
    <source>
        <dbReference type="ARBA" id="ARBA00022989"/>
    </source>
</evidence>
<dbReference type="Pfam" id="PF00528">
    <property type="entry name" value="BPD_transp_1"/>
    <property type="match status" value="1"/>
</dbReference>
<name>A0A7X0RQE5_9BACL</name>
<dbReference type="GO" id="GO:0055085">
    <property type="term" value="P:transmembrane transport"/>
    <property type="evidence" value="ECO:0007669"/>
    <property type="project" value="InterPro"/>
</dbReference>
<dbReference type="PANTHER" id="PTHR43744:SF9">
    <property type="entry name" value="POLYGALACTURONAN_RHAMNOGALACTURONAN TRANSPORT SYSTEM PERMEASE PROTEIN YTCP"/>
    <property type="match status" value="1"/>
</dbReference>
<dbReference type="InterPro" id="IPR035906">
    <property type="entry name" value="MetI-like_sf"/>
</dbReference>
<comment type="similarity">
    <text evidence="7">Belongs to the binding-protein-dependent transport system permease family.</text>
</comment>
<feature type="transmembrane region" description="Helical" evidence="7">
    <location>
        <begin position="71"/>
        <end position="98"/>
    </location>
</feature>
<evidence type="ECO:0000256" key="6">
    <source>
        <dbReference type="ARBA" id="ARBA00023136"/>
    </source>
</evidence>
<evidence type="ECO:0000256" key="7">
    <source>
        <dbReference type="RuleBase" id="RU363032"/>
    </source>
</evidence>
<evidence type="ECO:0000259" key="8">
    <source>
        <dbReference type="PROSITE" id="PS50928"/>
    </source>
</evidence>
<dbReference type="SUPFAM" id="SSF161098">
    <property type="entry name" value="MetI-like"/>
    <property type="match status" value="1"/>
</dbReference>
<dbReference type="Proteomes" id="UP000547209">
    <property type="component" value="Unassembled WGS sequence"/>
</dbReference>
<dbReference type="RefSeq" id="WP_185143112.1">
    <property type="nucleotide sequence ID" value="NZ_JACJVP010000023.1"/>
</dbReference>